<dbReference type="Proteomes" id="UP000184388">
    <property type="component" value="Unassembled WGS sequence"/>
</dbReference>
<sequence>MIRMCVKVAGAPVVINVLEDSGDIPEFVHWVRQNRRALGCDTETTGLDWWSSDFRLRLVQFGNEDTSYVVPVELSDELLGAAVGAVRFVDKLIFQNGTYDLLVFDATTDLTMEEIWPKVLDTKILAHLVDSRGEADGGIGHSLASLTKHYIDDGVAAKVKGSMAEIARSLKTTKAKVWKEVAWNHGGYLTYSGLDPVLAFRLGRKLIPLLPRTVYRKTEIGPGIEPMNLIEFEHKVAEICSYMSRPGIRLDEDYTRRLEARLALEESRWTRRAQEMGCENPWSTEQCADAFEARGITSFDTTPTGNRKVDKSFLNELRTKGDELAEAIHQAKSARKKRNTWIKSFLESMDPSGRIHPSINSIQARTARQSIQGIPAQTLPSGDYEIRACFIANDGEIMLSTDYSNMELRFLAAYSRDERMLLAFRNGEDLHQITATAAGVSRKLGKMTNFLIVFGGGPGALSQQAGISVAEAERIMNIFMETYPGVARFMEEKTKEARRNGYVTTPSGRRLYVEKRFAFRGTNYFVQSGSRDITCRALVRLHHAGLTRHALLPIHDEILFSVPIEHADTAARMTDELMRETVAGLEIPTDPDRGGKSWGSLYMSGVDTLTEHDPYYRENPDQALIDDQRRHPENYELAA</sequence>
<dbReference type="GO" id="GO:0008408">
    <property type="term" value="F:3'-5' exonuclease activity"/>
    <property type="evidence" value="ECO:0007669"/>
    <property type="project" value="InterPro"/>
</dbReference>
<dbReference type="GO" id="GO:0003677">
    <property type="term" value="F:DNA binding"/>
    <property type="evidence" value="ECO:0007669"/>
    <property type="project" value="InterPro"/>
</dbReference>
<evidence type="ECO:0000259" key="4">
    <source>
        <dbReference type="SMART" id="SM00482"/>
    </source>
</evidence>
<dbReference type="AlphaFoldDB" id="A0A9X8N7V4"/>
<comment type="caution">
    <text evidence="5">The sequence shown here is derived from an EMBL/GenBank/DDBJ whole genome shotgun (WGS) entry which is preliminary data.</text>
</comment>
<name>A0A9X8N7V4_9ACTN</name>
<dbReference type="GO" id="GO:0006302">
    <property type="term" value="P:double-strand break repair"/>
    <property type="evidence" value="ECO:0007669"/>
    <property type="project" value="TreeGrafter"/>
</dbReference>
<evidence type="ECO:0000313" key="6">
    <source>
        <dbReference type="Proteomes" id="UP000184388"/>
    </source>
</evidence>
<dbReference type="EMBL" id="FRBK01000026">
    <property type="protein sequence ID" value="SHN24136.1"/>
    <property type="molecule type" value="Genomic_DNA"/>
</dbReference>
<comment type="similarity">
    <text evidence="1">Belongs to the DNA polymerase type-A family.</text>
</comment>
<dbReference type="GO" id="GO:0006261">
    <property type="term" value="P:DNA-templated DNA replication"/>
    <property type="evidence" value="ECO:0007669"/>
    <property type="project" value="InterPro"/>
</dbReference>
<evidence type="ECO:0000256" key="2">
    <source>
        <dbReference type="ARBA" id="ARBA00020311"/>
    </source>
</evidence>
<reference evidence="6" key="1">
    <citation type="submission" date="2016-11" db="EMBL/GenBank/DDBJ databases">
        <authorList>
            <person name="Jaros S."/>
            <person name="Januszkiewicz K."/>
            <person name="Wedrychowicz H."/>
        </authorList>
    </citation>
    <scope>NUCLEOTIDE SEQUENCE [LARGE SCALE GENOMIC DNA]</scope>
    <source>
        <strain evidence="6">CGMCC 4.3555</strain>
    </source>
</reference>
<dbReference type="GO" id="GO:0003887">
    <property type="term" value="F:DNA-directed DNA polymerase activity"/>
    <property type="evidence" value="ECO:0007669"/>
    <property type="project" value="InterPro"/>
</dbReference>
<dbReference type="Gene3D" id="1.10.150.20">
    <property type="entry name" value="5' to 3' exonuclease, C-terminal subdomain"/>
    <property type="match status" value="1"/>
</dbReference>
<proteinExistence type="inferred from homology"/>
<dbReference type="InterPro" id="IPR043502">
    <property type="entry name" value="DNA/RNA_pol_sf"/>
</dbReference>
<dbReference type="InterPro" id="IPR012337">
    <property type="entry name" value="RNaseH-like_sf"/>
</dbReference>
<dbReference type="Pfam" id="PF00476">
    <property type="entry name" value="DNA_pol_A"/>
    <property type="match status" value="1"/>
</dbReference>
<dbReference type="InterPro" id="IPR001098">
    <property type="entry name" value="DNA-dir_DNA_pol_A_palm_dom"/>
</dbReference>
<evidence type="ECO:0000259" key="3">
    <source>
        <dbReference type="SMART" id="SM00474"/>
    </source>
</evidence>
<dbReference type="SUPFAM" id="SSF53098">
    <property type="entry name" value="Ribonuclease H-like"/>
    <property type="match status" value="1"/>
</dbReference>
<dbReference type="SMART" id="SM00474">
    <property type="entry name" value="35EXOc"/>
    <property type="match status" value="1"/>
</dbReference>
<dbReference type="SUPFAM" id="SSF56672">
    <property type="entry name" value="DNA/RNA polymerases"/>
    <property type="match status" value="1"/>
</dbReference>
<protein>
    <recommendedName>
        <fullName evidence="2">DNA polymerase I</fullName>
    </recommendedName>
</protein>
<dbReference type="Gene3D" id="1.20.1060.10">
    <property type="entry name" value="Taq DNA Polymerase, Chain T, domain 4"/>
    <property type="match status" value="1"/>
</dbReference>
<dbReference type="InterPro" id="IPR002298">
    <property type="entry name" value="DNA_polymerase_A"/>
</dbReference>
<dbReference type="SMART" id="SM00482">
    <property type="entry name" value="POLAc"/>
    <property type="match status" value="1"/>
</dbReference>
<dbReference type="Gene3D" id="3.30.420.10">
    <property type="entry name" value="Ribonuclease H-like superfamily/Ribonuclease H"/>
    <property type="match status" value="1"/>
</dbReference>
<dbReference type="InterPro" id="IPR036397">
    <property type="entry name" value="RNaseH_sf"/>
</dbReference>
<feature type="domain" description="3'-5' exonuclease" evidence="3">
    <location>
        <begin position="15"/>
        <end position="199"/>
    </location>
</feature>
<evidence type="ECO:0000313" key="5">
    <source>
        <dbReference type="EMBL" id="SHN24136.1"/>
    </source>
</evidence>
<accession>A0A9X8N7V4</accession>
<dbReference type="Pfam" id="PF01612">
    <property type="entry name" value="DNA_pol_A_exo1"/>
    <property type="match status" value="1"/>
</dbReference>
<dbReference type="InterPro" id="IPR002562">
    <property type="entry name" value="3'-5'_exonuclease_dom"/>
</dbReference>
<dbReference type="PANTHER" id="PTHR10133:SF62">
    <property type="entry name" value="DNA POLYMERASE THETA"/>
    <property type="match status" value="1"/>
</dbReference>
<organism evidence="5 6">
    <name type="scientific">Streptomyces yunnanensis</name>
    <dbReference type="NCBI Taxonomy" id="156453"/>
    <lineage>
        <taxon>Bacteria</taxon>
        <taxon>Bacillati</taxon>
        <taxon>Actinomycetota</taxon>
        <taxon>Actinomycetes</taxon>
        <taxon>Kitasatosporales</taxon>
        <taxon>Streptomycetaceae</taxon>
        <taxon>Streptomyces</taxon>
    </lineage>
</organism>
<dbReference type="PANTHER" id="PTHR10133">
    <property type="entry name" value="DNA POLYMERASE I"/>
    <property type="match status" value="1"/>
</dbReference>
<feature type="domain" description="DNA-directed DNA polymerase family A palm" evidence="4">
    <location>
        <begin position="383"/>
        <end position="566"/>
    </location>
</feature>
<dbReference type="Gene3D" id="3.30.70.370">
    <property type="match status" value="1"/>
</dbReference>
<gene>
    <name evidence="5" type="ORF">SAMN05216268_12669</name>
</gene>
<evidence type="ECO:0000256" key="1">
    <source>
        <dbReference type="ARBA" id="ARBA00007705"/>
    </source>
</evidence>